<evidence type="ECO:0000313" key="13">
    <source>
        <dbReference type="Proteomes" id="UP000245771"/>
    </source>
</evidence>
<dbReference type="SUPFAM" id="SSF51690">
    <property type="entry name" value="Nicotinate/Quinolinate PRTase C-terminal domain-like"/>
    <property type="match status" value="1"/>
</dbReference>
<evidence type="ECO:0000259" key="10">
    <source>
        <dbReference type="Pfam" id="PF04095"/>
    </source>
</evidence>
<comment type="function">
    <text evidence="8">Catalyzes the synthesis of beta-nicotinate D-ribonucleotide from nicotinate and 5-phospho-D-ribose 1-phosphate at the expense of ATP.</text>
</comment>
<organism evidence="12 13">
    <name type="scientific">Meira miltonrushii</name>
    <dbReference type="NCBI Taxonomy" id="1280837"/>
    <lineage>
        <taxon>Eukaryota</taxon>
        <taxon>Fungi</taxon>
        <taxon>Dikarya</taxon>
        <taxon>Basidiomycota</taxon>
        <taxon>Ustilaginomycotina</taxon>
        <taxon>Exobasidiomycetes</taxon>
        <taxon>Exobasidiales</taxon>
        <taxon>Brachybasidiaceae</taxon>
        <taxon>Meira</taxon>
    </lineage>
</organism>
<sequence>MANIRQNGSTSEPEWPVRSILDTDLYKLTMQQAVMAHFPDAQVHYRFTNRSTNMRFTRKSVDKIRDFINRLSQLTLTQEEEDWLKKTCPYLKPDYLNHLRSYRFKPQEQVKVEFVNGSSEPLGQIHIDVQGSWADAILYEVPVMSIVSEVYFTDIDTKWTLRGQRAQARSKGHTMVSSGIRYSEFGTRRRRSYETHKLVIEGLLQGEKDAFDSVPTCSGKLVGTSNVHFARLFGLAPIGTMAHEWTMGIAAIGGYDHANLRALQLWDAVYSPPNFVPNSPGHDLTIALTDTFSTRVFWEDLLSSDEGRQIAKRWRGIRQDSGDSKAFARKAKEEYDLLGVDATTKAIIYSDGLDISRCLDLASYSKQVGIGASFGVGTHLTNDFRRDEDPRDPHDADPDDDQWIRNHENSVKSKPLNIVIKLHSINGRNAVKISDDLTKNTGDAEEVRLCKRRFGIEVGLEDNVEDA</sequence>
<evidence type="ECO:0000256" key="5">
    <source>
        <dbReference type="ARBA" id="ARBA00022598"/>
    </source>
</evidence>
<dbReference type="FunCoup" id="A0A316V781">
    <property type="interactions" value="257"/>
</dbReference>
<evidence type="ECO:0000256" key="9">
    <source>
        <dbReference type="SAM" id="MobiDB-lite"/>
    </source>
</evidence>
<evidence type="ECO:0000256" key="4">
    <source>
        <dbReference type="ARBA" id="ARBA00022553"/>
    </source>
</evidence>
<dbReference type="UniPathway" id="UPA00253">
    <property type="reaction ID" value="UER00457"/>
</dbReference>
<dbReference type="PANTHER" id="PTHR11098">
    <property type="entry name" value="NICOTINATE PHOSPHORIBOSYLTRANSFERASE"/>
    <property type="match status" value="1"/>
</dbReference>
<dbReference type="PANTHER" id="PTHR11098:SF1">
    <property type="entry name" value="NICOTINATE PHOSPHORIBOSYLTRANSFERASE"/>
    <property type="match status" value="1"/>
</dbReference>
<comment type="PTM">
    <text evidence="8">Transiently phosphorylated on a His residue during the reaction cycle. Phosphorylation strongly increases the affinity for substrates and increases the rate of nicotinate D-ribonucleotide production. Dephosphorylation regenerates the low-affinity form of the enzyme, leading to product release.</text>
</comment>
<keyword evidence="13" id="KW-1185">Reference proteome</keyword>
<keyword evidence="6 8" id="KW-0662">Pyridine nucleotide biosynthesis</keyword>
<name>A0A316V781_9BASI</name>
<dbReference type="Gene3D" id="3.20.140.10">
    <property type="entry name" value="nicotinate phosphoribosyltransferase"/>
    <property type="match status" value="1"/>
</dbReference>
<dbReference type="InterPro" id="IPR041525">
    <property type="entry name" value="N/Namide_PRibTrfase"/>
</dbReference>
<evidence type="ECO:0000256" key="1">
    <source>
        <dbReference type="ARBA" id="ARBA00004952"/>
    </source>
</evidence>
<evidence type="ECO:0000313" key="12">
    <source>
        <dbReference type="EMBL" id="PWN33457.1"/>
    </source>
</evidence>
<dbReference type="GO" id="GO:0005829">
    <property type="term" value="C:cytosol"/>
    <property type="evidence" value="ECO:0007669"/>
    <property type="project" value="TreeGrafter"/>
</dbReference>
<dbReference type="InterPro" id="IPR007229">
    <property type="entry name" value="Nic_PRibTrfase-Fam"/>
</dbReference>
<evidence type="ECO:0000256" key="8">
    <source>
        <dbReference type="RuleBase" id="RU003838"/>
    </source>
</evidence>
<dbReference type="Pfam" id="PF04095">
    <property type="entry name" value="NAPRTase"/>
    <property type="match status" value="2"/>
</dbReference>
<dbReference type="RefSeq" id="XP_025353759.1">
    <property type="nucleotide sequence ID" value="XM_025496606.1"/>
</dbReference>
<evidence type="ECO:0000256" key="2">
    <source>
        <dbReference type="ARBA" id="ARBA00010897"/>
    </source>
</evidence>
<comment type="similarity">
    <text evidence="2 8">Belongs to the NAPRTase family.</text>
</comment>
<feature type="region of interest" description="Disordered" evidence="9">
    <location>
        <begin position="384"/>
        <end position="408"/>
    </location>
</feature>
<feature type="domain" description="Nicotinate phosphoribosyltransferase N-terminal" evidence="11">
    <location>
        <begin position="21"/>
        <end position="148"/>
    </location>
</feature>
<dbReference type="GO" id="GO:0034355">
    <property type="term" value="P:NAD+ biosynthetic process via the salvage pathway"/>
    <property type="evidence" value="ECO:0007669"/>
    <property type="project" value="TreeGrafter"/>
</dbReference>
<gene>
    <name evidence="12" type="ORF">FA14DRAFT_123839</name>
</gene>
<dbReference type="InParanoid" id="A0A316V781"/>
<dbReference type="NCBIfam" id="TIGR01514">
    <property type="entry name" value="NAPRTase"/>
    <property type="match status" value="1"/>
</dbReference>
<evidence type="ECO:0000256" key="7">
    <source>
        <dbReference type="ARBA" id="ARBA00048668"/>
    </source>
</evidence>
<dbReference type="GO" id="GO:0004516">
    <property type="term" value="F:nicotinate phosphoribosyltransferase activity"/>
    <property type="evidence" value="ECO:0007669"/>
    <property type="project" value="UniProtKB-UniRule"/>
</dbReference>
<dbReference type="InterPro" id="IPR040727">
    <property type="entry name" value="NAPRTase_N"/>
</dbReference>
<keyword evidence="12" id="KW-0808">Transferase</keyword>
<dbReference type="SUPFAM" id="SSF54675">
    <property type="entry name" value="Nicotinate/Quinolinate PRTase N-terminal domain-like"/>
    <property type="match status" value="1"/>
</dbReference>
<feature type="domain" description="Nicotinate/nicotinamide phosphoribosyltransferase" evidence="10">
    <location>
        <begin position="181"/>
        <end position="388"/>
    </location>
</feature>
<dbReference type="GeneID" id="37018387"/>
<dbReference type="GO" id="GO:0016757">
    <property type="term" value="F:glycosyltransferase activity"/>
    <property type="evidence" value="ECO:0007669"/>
    <property type="project" value="UniProtKB-KW"/>
</dbReference>
<proteinExistence type="inferred from homology"/>
<comment type="catalytic activity">
    <reaction evidence="7 8">
        <text>5-phospho-alpha-D-ribose 1-diphosphate + nicotinate + ATP + H2O = nicotinate beta-D-ribonucleotide + ADP + phosphate + diphosphate</text>
        <dbReference type="Rhea" id="RHEA:36163"/>
        <dbReference type="ChEBI" id="CHEBI:15377"/>
        <dbReference type="ChEBI" id="CHEBI:30616"/>
        <dbReference type="ChEBI" id="CHEBI:32544"/>
        <dbReference type="ChEBI" id="CHEBI:33019"/>
        <dbReference type="ChEBI" id="CHEBI:43474"/>
        <dbReference type="ChEBI" id="CHEBI:57502"/>
        <dbReference type="ChEBI" id="CHEBI:58017"/>
        <dbReference type="ChEBI" id="CHEBI:456216"/>
        <dbReference type="EC" id="6.3.4.21"/>
    </reaction>
</comment>
<dbReference type="AlphaFoldDB" id="A0A316V781"/>
<keyword evidence="4" id="KW-0597">Phosphoprotein</keyword>
<evidence type="ECO:0000256" key="6">
    <source>
        <dbReference type="ARBA" id="ARBA00022642"/>
    </source>
</evidence>
<dbReference type="Proteomes" id="UP000245771">
    <property type="component" value="Unassembled WGS sequence"/>
</dbReference>
<protein>
    <recommendedName>
        <fullName evidence="3 8">Nicotinate phosphoribosyltransferase</fullName>
        <ecNumber evidence="3 8">6.3.4.21</ecNumber>
    </recommendedName>
</protein>
<feature type="domain" description="Nicotinate/nicotinamide phosphoribosyltransferase" evidence="10">
    <location>
        <begin position="407"/>
        <end position="456"/>
    </location>
</feature>
<evidence type="ECO:0000256" key="3">
    <source>
        <dbReference type="ARBA" id="ARBA00013236"/>
    </source>
</evidence>
<dbReference type="Pfam" id="PF17767">
    <property type="entry name" value="NAPRTase_N"/>
    <property type="match status" value="1"/>
</dbReference>
<dbReference type="STRING" id="1280837.A0A316V781"/>
<reference evidence="12 13" key="1">
    <citation type="journal article" date="2018" name="Mol. Biol. Evol.">
        <title>Broad Genomic Sampling Reveals a Smut Pathogenic Ancestry of the Fungal Clade Ustilaginomycotina.</title>
        <authorList>
            <person name="Kijpornyongpan T."/>
            <person name="Mondo S.J."/>
            <person name="Barry K."/>
            <person name="Sandor L."/>
            <person name="Lee J."/>
            <person name="Lipzen A."/>
            <person name="Pangilinan J."/>
            <person name="LaButti K."/>
            <person name="Hainaut M."/>
            <person name="Henrissat B."/>
            <person name="Grigoriev I.V."/>
            <person name="Spatafora J.W."/>
            <person name="Aime M.C."/>
        </authorList>
    </citation>
    <scope>NUCLEOTIDE SEQUENCE [LARGE SCALE GENOMIC DNA]</scope>
    <source>
        <strain evidence="12 13">MCA 3882</strain>
    </source>
</reference>
<dbReference type="InterPro" id="IPR006406">
    <property type="entry name" value="Nic_PRibTrfase"/>
</dbReference>
<dbReference type="InterPro" id="IPR036068">
    <property type="entry name" value="Nicotinate_pribotase-like_C"/>
</dbReference>
<evidence type="ECO:0000259" key="11">
    <source>
        <dbReference type="Pfam" id="PF17767"/>
    </source>
</evidence>
<dbReference type="EC" id="6.3.4.21" evidence="3 8"/>
<accession>A0A316V781</accession>
<dbReference type="EMBL" id="KZ819604">
    <property type="protein sequence ID" value="PWN33457.1"/>
    <property type="molecule type" value="Genomic_DNA"/>
</dbReference>
<keyword evidence="5 8" id="KW-0436">Ligase</keyword>
<dbReference type="OrthoDB" id="193380at2759"/>
<comment type="pathway">
    <text evidence="1 8">Cofactor biosynthesis; NAD(+) biosynthesis; nicotinate D-ribonucleotide from nicotinate: step 1/1.</text>
</comment>
<keyword evidence="12" id="KW-0328">Glycosyltransferase</keyword>